<evidence type="ECO:0000313" key="2">
    <source>
        <dbReference type="EMBL" id="BAC35777.1"/>
    </source>
</evidence>
<reference evidence="2" key="1">
    <citation type="journal article" date="1999" name="Methods Enzymol.">
        <title>High-efficiency full-length cDNA cloning.</title>
        <authorList>
            <person name="Carninci P."/>
            <person name="Hayashizaki Y."/>
        </authorList>
    </citation>
    <scope>NUCLEOTIDE SEQUENCE</scope>
    <source>
        <strain evidence="2">C57BL/6J</strain>
        <tissue evidence="2">Ovary</tissue>
    </source>
</reference>
<dbReference type="EMBL" id="AK054434">
    <property type="protein sequence ID" value="BAC35777.1"/>
    <property type="molecule type" value="mRNA"/>
</dbReference>
<name>Q8C6J8_MOUSE</name>
<reference evidence="2" key="4">
    <citation type="journal article" date="2001" name="Nature">
        <title>Functional annotation of a full-length mouse cDNA collection.</title>
        <authorList>
            <consortium name="The RIKEN Genome Exploration Research Group Phase II Team and the FANTOM Consortium"/>
        </authorList>
    </citation>
    <scope>NUCLEOTIDE SEQUENCE</scope>
    <source>
        <strain evidence="2">C57BL/6J</strain>
        <tissue evidence="2">Ovary</tissue>
    </source>
</reference>
<dbReference type="MGI" id="MGI:4936958">
    <property type="gene designation" value="Gm17324"/>
</dbReference>
<feature type="compositionally biased region" description="Basic and acidic residues" evidence="1">
    <location>
        <begin position="64"/>
        <end position="73"/>
    </location>
</feature>
<evidence type="ECO:0000256" key="1">
    <source>
        <dbReference type="SAM" id="MobiDB-lite"/>
    </source>
</evidence>
<sequence length="137" mass="14339">MLTRDFSEMTIRGGSTQRPAQQPPWLSVLRSLTPGTGHSGPPQPCPRSVGRRVPAAAAGLLTDRVHAVREKQGPRATASGGGGRLGPRVPSSDNYHVEVRGAGRRAVAAEATQRQPSAEGRCGPMATASEKEHVEGS</sequence>
<reference evidence="2" key="8">
    <citation type="journal article" date="2005" name="Science">
        <title>Antisense Transcription in the Mammalian Transcriptome.</title>
        <authorList>
            <consortium name="RIKEN Genome Exploration Research Group and Genome Science Group (Genome Network Project Core Group) and the FANTOM Consortium"/>
        </authorList>
    </citation>
    <scope>NUCLEOTIDE SEQUENCE</scope>
    <source>
        <strain evidence="2">C57BL/6J</strain>
        <tissue evidence="2">Ovary</tissue>
    </source>
</reference>
<accession>Q8C6J8</accession>
<feature type="region of interest" description="Disordered" evidence="1">
    <location>
        <begin position="64"/>
        <end position="137"/>
    </location>
</feature>
<evidence type="ECO:0000313" key="3">
    <source>
        <dbReference type="MGI" id="MGI:4936958"/>
    </source>
</evidence>
<feature type="region of interest" description="Disordered" evidence="1">
    <location>
        <begin position="1"/>
        <end position="52"/>
    </location>
</feature>
<reference evidence="2" key="2">
    <citation type="journal article" date="2000" name="Genome Res.">
        <title>Normalization and subtraction of cap-trapper-selected cDNAs to prepare full-length cDNA libraries for rapid discovery of new genes.</title>
        <authorList>
            <person name="Carninci P."/>
            <person name="Shibata Y."/>
            <person name="Hayatsu N."/>
            <person name="Sugahara Y."/>
            <person name="Shibata K."/>
            <person name="Itoh M."/>
            <person name="Konno H."/>
            <person name="Okazaki Y."/>
            <person name="Muramatsu M."/>
            <person name="Hayashizaki Y."/>
        </authorList>
    </citation>
    <scope>NUCLEOTIDE SEQUENCE</scope>
    <source>
        <strain evidence="2">C57BL/6J</strain>
        <tissue evidence="2">Ovary</tissue>
    </source>
</reference>
<reference evidence="2" key="6">
    <citation type="journal article" date="2002" name="Nature">
        <title>Analysis of the mouse transcriptome based on functional annotation of 60,770 full-length cDNAs.</title>
        <authorList>
            <consortium name="The FANTOM Consortium and the RIKEN Genome Exploration Research Group Phase I and II Team"/>
        </authorList>
    </citation>
    <scope>NUCLEOTIDE SEQUENCE</scope>
    <source>
        <strain evidence="2">C57BL/6J</strain>
        <tissue evidence="2">Ovary</tissue>
    </source>
</reference>
<gene>
    <name evidence="3" type="primary">Gm17324</name>
</gene>
<dbReference type="RNAct" id="Q8C6J8">
    <property type="molecule type" value="protein"/>
</dbReference>
<reference evidence="2" key="7">
    <citation type="journal article" date="2005" name="Science">
        <title>The Transcriptional Landscape of the Mammalian Genome.</title>
        <authorList>
            <consortium name="The FANTOM Consortium"/>
            <consortium name="Riken Genome Exploration Research Group and Genome Science Group (Genome Network Project Core Group)"/>
        </authorList>
    </citation>
    <scope>NUCLEOTIDE SEQUENCE</scope>
    <source>
        <strain evidence="2">C57BL/6J</strain>
        <tissue evidence="2">Ovary</tissue>
    </source>
</reference>
<organism evidence="2">
    <name type="scientific">Mus musculus</name>
    <name type="common">Mouse</name>
    <dbReference type="NCBI Taxonomy" id="10090"/>
    <lineage>
        <taxon>Eukaryota</taxon>
        <taxon>Metazoa</taxon>
        <taxon>Chordata</taxon>
        <taxon>Craniata</taxon>
        <taxon>Vertebrata</taxon>
        <taxon>Euteleostomi</taxon>
        <taxon>Mammalia</taxon>
        <taxon>Eutheria</taxon>
        <taxon>Euarchontoglires</taxon>
        <taxon>Glires</taxon>
        <taxon>Rodentia</taxon>
        <taxon>Myomorpha</taxon>
        <taxon>Muroidea</taxon>
        <taxon>Muridae</taxon>
        <taxon>Murinae</taxon>
        <taxon>Mus</taxon>
        <taxon>Mus</taxon>
    </lineage>
</organism>
<protein>
    <submittedName>
        <fullName evidence="2">Uncharacterized protein</fullName>
    </submittedName>
</protein>
<dbReference type="AlphaFoldDB" id="Q8C6J8"/>
<dbReference type="HOGENOM" id="CLU_1864474_0_0_1"/>
<proteinExistence type="evidence at transcript level"/>
<reference evidence="2" key="5">
    <citation type="submission" date="2001-07" db="EMBL/GenBank/DDBJ databases">
        <authorList>
            <person name="Adachi J."/>
            <person name="Aizawa K."/>
            <person name="Akimura T."/>
            <person name="Arakawa T."/>
            <person name="Bono H."/>
            <person name="Carninci P."/>
            <person name="Fukuda S."/>
            <person name="Furuno M."/>
            <person name="Hanagaki T."/>
            <person name="Hara A."/>
            <person name="Hashizume W."/>
            <person name="Hayashida K."/>
            <person name="Hayatsu N."/>
            <person name="Hiramoto K."/>
            <person name="Hiraoka T."/>
            <person name="Hirozane T."/>
            <person name="Hori F."/>
            <person name="Imotani K."/>
            <person name="Ishii Y."/>
            <person name="Itoh M."/>
            <person name="Kagawa I."/>
            <person name="Kasukawa T."/>
            <person name="Katoh H."/>
            <person name="Kawai J."/>
            <person name="Kojima Y."/>
            <person name="Kondo S."/>
            <person name="Konno H."/>
            <person name="Kouda M."/>
            <person name="Koya S."/>
            <person name="Kurihara C."/>
            <person name="Matsuyama T."/>
            <person name="Miyazaki A."/>
            <person name="Murata M."/>
            <person name="Nakamura M."/>
            <person name="Nishi K."/>
            <person name="Nomura K."/>
            <person name="Numazaki R."/>
            <person name="Ohno M."/>
            <person name="Ohsato N."/>
            <person name="Okazaki Y."/>
            <person name="Saito R."/>
            <person name="Saitoh H."/>
            <person name="Sakai C."/>
            <person name="Sakai K."/>
            <person name="Sakazume N."/>
            <person name="Sano H."/>
            <person name="Sasaki D."/>
            <person name="Shibata K."/>
            <person name="Shinagawa A."/>
            <person name="Shiraki T."/>
            <person name="Sogabe Y."/>
            <person name="Tagami M."/>
            <person name="Tagawa A."/>
            <person name="Takahashi F."/>
            <person name="Takaku-Akahira S."/>
            <person name="Takeda Y."/>
            <person name="Tanaka T."/>
            <person name="Tomaru A."/>
            <person name="Toya T."/>
            <person name="Yasunishi A."/>
            <person name="Muramatsu M."/>
            <person name="Hayashizaki Y."/>
        </authorList>
    </citation>
    <scope>NUCLEOTIDE SEQUENCE</scope>
    <source>
        <strain evidence="2">C57BL/6J</strain>
        <tissue evidence="2">Ovary</tissue>
    </source>
</reference>
<reference evidence="2" key="3">
    <citation type="journal article" date="2000" name="Genome Res.">
        <title>RIKEN integrated sequence analysis (RISA) system--384-format sequencing pipeline with 384 multicapillary sequencer.</title>
        <authorList>
            <person name="Shibata K."/>
            <person name="Itoh M."/>
            <person name="Aizawa K."/>
            <person name="Nagaoka S."/>
            <person name="Sasaki N."/>
            <person name="Carninci P."/>
            <person name="Konno H."/>
            <person name="Akiyama J."/>
            <person name="Nishi K."/>
            <person name="Kitsunai T."/>
            <person name="Tashiro H."/>
            <person name="Itoh M."/>
            <person name="Sumi N."/>
            <person name="Ishii Y."/>
            <person name="Nakamura S."/>
            <person name="Hazama M."/>
            <person name="Nishine T."/>
            <person name="Harada A."/>
            <person name="Yamamoto R."/>
            <person name="Matsumoto H."/>
            <person name="Sakaguchi S."/>
            <person name="Ikegami T."/>
            <person name="Kashiwagi K."/>
            <person name="Fujiwake S."/>
            <person name="Inoue K."/>
            <person name="Togawa Y."/>
            <person name="Izawa M."/>
            <person name="Ohara E."/>
            <person name="Watahiki M."/>
            <person name="Yoneda Y."/>
            <person name="Ishikawa T."/>
            <person name="Ozawa K."/>
            <person name="Tanaka T."/>
            <person name="Matsuura S."/>
            <person name="Kawai J."/>
            <person name="Okazaki Y."/>
            <person name="Muramatsu M."/>
            <person name="Inoue Y."/>
            <person name="Kira A."/>
            <person name="Hayashizaki Y."/>
        </authorList>
    </citation>
    <scope>NUCLEOTIDE SEQUENCE</scope>
    <source>
        <strain evidence="2">C57BL/6J</strain>
        <tissue evidence="2">Ovary</tissue>
    </source>
</reference>
<dbReference type="AGR" id="MGI:4936958"/>